<dbReference type="EMBL" id="CP023690">
    <property type="protein sequence ID" value="QEV63773.1"/>
    <property type="molecule type" value="Genomic_DNA"/>
</dbReference>
<accession>A0A5P2XFT9</accession>
<dbReference type="CDD" id="cd06170">
    <property type="entry name" value="LuxR_C_like"/>
    <property type="match status" value="1"/>
</dbReference>
<keyword evidence="2 7" id="KW-0238">DNA-binding</keyword>
<dbReference type="CDD" id="cd17535">
    <property type="entry name" value="REC_NarL-like"/>
    <property type="match status" value="1"/>
</dbReference>
<dbReference type="PROSITE" id="PS50043">
    <property type="entry name" value="HTH_LUXR_2"/>
    <property type="match status" value="1"/>
</dbReference>
<dbReference type="GO" id="GO:0000160">
    <property type="term" value="P:phosphorelay signal transduction system"/>
    <property type="evidence" value="ECO:0007669"/>
    <property type="project" value="InterPro"/>
</dbReference>
<keyword evidence="9" id="KW-1185">Reference proteome</keyword>
<sequence>MNSPDPEVSEAVRVLVVDDQELVREGIASLLGIQPGIHVIGTAADGAGAVDAALSLTPDVILMDVRMPGMDGVTAVAAVHGRAPACKVVMLTTFDDEEYVVRALRAGAVGYLLKSLPAAELADAVRLAHRGVAQLDPVVARRLAAGPPPRPRAEPEPAGSPTAREIEILRLVAAGATNREIAAQLYLSEGTVKNHISRILTRLGLRGRAQAALYARDHGLL</sequence>
<dbReference type="OrthoDB" id="9808843at2"/>
<dbReference type="Gene3D" id="3.40.50.2300">
    <property type="match status" value="1"/>
</dbReference>
<dbReference type="Pfam" id="PF00196">
    <property type="entry name" value="GerE"/>
    <property type="match status" value="1"/>
</dbReference>
<keyword evidence="1 3" id="KW-0597">Phosphoprotein</keyword>
<dbReference type="Proteomes" id="UP000326505">
    <property type="component" value="Chromosome"/>
</dbReference>
<dbReference type="Proteomes" id="UP000549009">
    <property type="component" value="Unassembled WGS sequence"/>
</dbReference>
<evidence type="ECO:0000256" key="2">
    <source>
        <dbReference type="ARBA" id="ARBA00023125"/>
    </source>
</evidence>
<dbReference type="InterPro" id="IPR016032">
    <property type="entry name" value="Sig_transdc_resp-reg_C-effctor"/>
</dbReference>
<dbReference type="EMBL" id="JACHJD010000002">
    <property type="protein sequence ID" value="MBB5101937.1"/>
    <property type="molecule type" value="Genomic_DNA"/>
</dbReference>
<dbReference type="SMART" id="SM00448">
    <property type="entry name" value="REC"/>
    <property type="match status" value="1"/>
</dbReference>
<dbReference type="InterPro" id="IPR039420">
    <property type="entry name" value="WalR-like"/>
</dbReference>
<evidence type="ECO:0000256" key="3">
    <source>
        <dbReference type="PROSITE-ProRule" id="PRU00169"/>
    </source>
</evidence>
<dbReference type="GO" id="GO:0006355">
    <property type="term" value="P:regulation of DNA-templated transcription"/>
    <property type="evidence" value="ECO:0007669"/>
    <property type="project" value="InterPro"/>
</dbReference>
<dbReference type="InterPro" id="IPR011006">
    <property type="entry name" value="CheY-like_superfamily"/>
</dbReference>
<dbReference type="PROSITE" id="PS00622">
    <property type="entry name" value="HTH_LUXR_1"/>
    <property type="match status" value="1"/>
</dbReference>
<dbReference type="InterPro" id="IPR001789">
    <property type="entry name" value="Sig_transdc_resp-reg_receiver"/>
</dbReference>
<dbReference type="SUPFAM" id="SSF46894">
    <property type="entry name" value="C-terminal effector domain of the bipartite response regulators"/>
    <property type="match status" value="1"/>
</dbReference>
<feature type="domain" description="Response regulatory" evidence="5">
    <location>
        <begin position="13"/>
        <end position="129"/>
    </location>
</feature>
<feature type="domain" description="HTH luxR-type" evidence="4">
    <location>
        <begin position="154"/>
        <end position="219"/>
    </location>
</feature>
<dbReference type="SMART" id="SM00421">
    <property type="entry name" value="HTH_LUXR"/>
    <property type="match status" value="1"/>
</dbReference>
<dbReference type="KEGG" id="sspb:CP982_37930"/>
<dbReference type="PRINTS" id="PR00038">
    <property type="entry name" value="HTHLUXR"/>
</dbReference>
<organism evidence="7 8">
    <name type="scientific">Streptomyces spectabilis</name>
    <dbReference type="NCBI Taxonomy" id="68270"/>
    <lineage>
        <taxon>Bacteria</taxon>
        <taxon>Bacillati</taxon>
        <taxon>Actinomycetota</taxon>
        <taxon>Actinomycetes</taxon>
        <taxon>Kitasatosporales</taxon>
        <taxon>Streptomycetaceae</taxon>
        <taxon>Streptomyces</taxon>
    </lineage>
</organism>
<evidence type="ECO:0000313" key="7">
    <source>
        <dbReference type="EMBL" id="QEV63773.1"/>
    </source>
</evidence>
<evidence type="ECO:0000313" key="9">
    <source>
        <dbReference type="Proteomes" id="UP000549009"/>
    </source>
</evidence>
<feature type="modified residue" description="4-aspartylphosphate" evidence="3">
    <location>
        <position position="64"/>
    </location>
</feature>
<dbReference type="InterPro" id="IPR000792">
    <property type="entry name" value="Tscrpt_reg_LuxR_C"/>
</dbReference>
<reference evidence="6 9" key="2">
    <citation type="submission" date="2020-08" db="EMBL/GenBank/DDBJ databases">
        <title>Genomic Encyclopedia of Type Strains, Phase III (KMG-III): the genomes of soil and plant-associated and newly described type strains.</title>
        <authorList>
            <person name="Whitman W."/>
        </authorList>
    </citation>
    <scope>NUCLEOTIDE SEQUENCE [LARGE SCALE GENOMIC DNA]</scope>
    <source>
        <strain evidence="6 9">CECT 3146</strain>
    </source>
</reference>
<reference evidence="7 8" key="1">
    <citation type="submission" date="2017-09" db="EMBL/GenBank/DDBJ databases">
        <authorList>
            <person name="Lee N."/>
            <person name="Cho B.-K."/>
        </authorList>
    </citation>
    <scope>NUCLEOTIDE SEQUENCE [LARGE SCALE GENOMIC DNA]</scope>
    <source>
        <strain evidence="7 8">ATCC 27465</strain>
    </source>
</reference>
<evidence type="ECO:0000259" key="4">
    <source>
        <dbReference type="PROSITE" id="PS50043"/>
    </source>
</evidence>
<dbReference type="PANTHER" id="PTHR43214">
    <property type="entry name" value="TWO-COMPONENT RESPONSE REGULATOR"/>
    <property type="match status" value="1"/>
</dbReference>
<dbReference type="PANTHER" id="PTHR43214:SF43">
    <property type="entry name" value="TWO-COMPONENT RESPONSE REGULATOR"/>
    <property type="match status" value="1"/>
</dbReference>
<dbReference type="AlphaFoldDB" id="A0A5P2XFT9"/>
<evidence type="ECO:0000256" key="1">
    <source>
        <dbReference type="ARBA" id="ARBA00022553"/>
    </source>
</evidence>
<dbReference type="PROSITE" id="PS50110">
    <property type="entry name" value="RESPONSE_REGULATORY"/>
    <property type="match status" value="1"/>
</dbReference>
<dbReference type="GO" id="GO:0003677">
    <property type="term" value="F:DNA binding"/>
    <property type="evidence" value="ECO:0007669"/>
    <property type="project" value="UniProtKB-KW"/>
</dbReference>
<gene>
    <name evidence="7" type="ORF">CP982_37930</name>
    <name evidence="6" type="ORF">FHS40_000990</name>
</gene>
<dbReference type="InterPro" id="IPR058245">
    <property type="entry name" value="NreC/VraR/RcsB-like_REC"/>
</dbReference>
<proteinExistence type="predicted"/>
<dbReference type="SUPFAM" id="SSF52172">
    <property type="entry name" value="CheY-like"/>
    <property type="match status" value="1"/>
</dbReference>
<dbReference type="Pfam" id="PF00072">
    <property type="entry name" value="Response_reg"/>
    <property type="match status" value="1"/>
</dbReference>
<dbReference type="RefSeq" id="WP_150514628.1">
    <property type="nucleotide sequence ID" value="NZ_BMSQ01000012.1"/>
</dbReference>
<protein>
    <submittedName>
        <fullName evidence="6">DNA-binding NarL/FixJ family response regulator</fullName>
    </submittedName>
    <submittedName>
        <fullName evidence="7">DNA-binding response regulator</fullName>
    </submittedName>
</protein>
<evidence type="ECO:0000313" key="8">
    <source>
        <dbReference type="Proteomes" id="UP000326505"/>
    </source>
</evidence>
<evidence type="ECO:0000313" key="6">
    <source>
        <dbReference type="EMBL" id="MBB5101937.1"/>
    </source>
</evidence>
<evidence type="ECO:0000259" key="5">
    <source>
        <dbReference type="PROSITE" id="PS50110"/>
    </source>
</evidence>
<name>A0A5P2XFT9_STRST</name>